<protein>
    <submittedName>
        <fullName evidence="1">Uncharacterized protein</fullName>
    </submittedName>
</protein>
<reference evidence="1" key="1">
    <citation type="journal article" date="2015" name="Nature">
        <title>Complex archaea that bridge the gap between prokaryotes and eukaryotes.</title>
        <authorList>
            <person name="Spang A."/>
            <person name="Saw J.H."/>
            <person name="Jorgensen S.L."/>
            <person name="Zaremba-Niedzwiedzka K."/>
            <person name="Martijn J."/>
            <person name="Lind A.E."/>
            <person name="van Eijk R."/>
            <person name="Schleper C."/>
            <person name="Guy L."/>
            <person name="Ettema T.J."/>
        </authorList>
    </citation>
    <scope>NUCLEOTIDE SEQUENCE</scope>
</reference>
<proteinExistence type="predicted"/>
<sequence length="161" mass="18853">MPQPPTAKRIRYFAYKARRKAEIIAKKDGFQKNLSNFCARGSAILHAELEKAGYSPKIYFFPGHIYVHCEGYYVDITAAQFSPKIGRTVVRKESTIEQLNKISRRWEIKWAKWTCNGPQEVRDKQDEIGWHMEKGKVQDSDWKEPQQLCLTLPEPKIYTLF</sequence>
<evidence type="ECO:0000313" key="1">
    <source>
        <dbReference type="EMBL" id="KKM97711.1"/>
    </source>
</evidence>
<dbReference type="EMBL" id="LAZR01005715">
    <property type="protein sequence ID" value="KKM97711.1"/>
    <property type="molecule type" value="Genomic_DNA"/>
</dbReference>
<comment type="caution">
    <text evidence="1">The sequence shown here is derived from an EMBL/GenBank/DDBJ whole genome shotgun (WGS) entry which is preliminary data.</text>
</comment>
<name>A0A0F9MEF3_9ZZZZ</name>
<organism evidence="1">
    <name type="scientific">marine sediment metagenome</name>
    <dbReference type="NCBI Taxonomy" id="412755"/>
    <lineage>
        <taxon>unclassified sequences</taxon>
        <taxon>metagenomes</taxon>
        <taxon>ecological metagenomes</taxon>
    </lineage>
</organism>
<dbReference type="AlphaFoldDB" id="A0A0F9MEF3"/>
<accession>A0A0F9MEF3</accession>
<gene>
    <name evidence="1" type="ORF">LCGC14_1165290</name>
</gene>